<feature type="compositionally biased region" description="Polar residues" evidence="1">
    <location>
        <begin position="126"/>
        <end position="148"/>
    </location>
</feature>
<evidence type="ECO:0000256" key="1">
    <source>
        <dbReference type="SAM" id="MobiDB-lite"/>
    </source>
</evidence>
<organism evidence="2 3">
    <name type="scientific">Lepeophtheirus salmonis</name>
    <name type="common">Salmon louse</name>
    <name type="synonym">Caligus salmonis</name>
    <dbReference type="NCBI Taxonomy" id="72036"/>
    <lineage>
        <taxon>Eukaryota</taxon>
        <taxon>Metazoa</taxon>
        <taxon>Ecdysozoa</taxon>
        <taxon>Arthropoda</taxon>
        <taxon>Crustacea</taxon>
        <taxon>Multicrustacea</taxon>
        <taxon>Hexanauplia</taxon>
        <taxon>Copepoda</taxon>
        <taxon>Siphonostomatoida</taxon>
        <taxon>Caligidae</taxon>
        <taxon>Lepeophtheirus</taxon>
    </lineage>
</organism>
<keyword evidence="3" id="KW-1185">Reference proteome</keyword>
<sequence>MVKRLCFIMPVFDDLLNKTLNKESVQGTKRKFAPSYCRTLKFNCQRESHSDHICCKFPLPEGDEVEVPDRPRPLIAIRPFLAGQRPFTPGKKEPEQETEEAVSDGKIVESDGTISPTTTTTTTTTASTLVQSNRRGSSSRNKPNINKSSKPRICQRITINCQENPDHRCCENQNNSEEAPTTTVTTTTTTTTTTQAPTDYSDEYEYKEGSDYESYGDPQQRIPAECFTAKLDCANDPSHPCCAF</sequence>
<dbReference type="AlphaFoldDB" id="A0A7R8H4K1"/>
<dbReference type="Proteomes" id="UP000675881">
    <property type="component" value="Chromosome 2"/>
</dbReference>
<evidence type="ECO:0000313" key="3">
    <source>
        <dbReference type="Proteomes" id="UP000675881"/>
    </source>
</evidence>
<proteinExistence type="predicted"/>
<feature type="region of interest" description="Disordered" evidence="1">
    <location>
        <begin position="82"/>
        <end position="150"/>
    </location>
</feature>
<protein>
    <submittedName>
        <fullName evidence="2">(salmon louse) hypothetical protein</fullName>
    </submittedName>
</protein>
<dbReference type="EMBL" id="HG994581">
    <property type="protein sequence ID" value="CAF2864460.1"/>
    <property type="molecule type" value="Genomic_DNA"/>
</dbReference>
<evidence type="ECO:0000313" key="2">
    <source>
        <dbReference type="EMBL" id="CAF2864460.1"/>
    </source>
</evidence>
<feature type="compositionally biased region" description="Low complexity" evidence="1">
    <location>
        <begin position="181"/>
        <end position="194"/>
    </location>
</feature>
<gene>
    <name evidence="2" type="ORF">LSAA_6357</name>
</gene>
<reference evidence="2" key="1">
    <citation type="submission" date="2021-02" db="EMBL/GenBank/DDBJ databases">
        <authorList>
            <person name="Bekaert M."/>
        </authorList>
    </citation>
    <scope>NUCLEOTIDE SEQUENCE</scope>
    <source>
        <strain evidence="2">IoA-00</strain>
    </source>
</reference>
<name>A0A7R8H4K1_LEPSM</name>
<accession>A0A7R8H4K1</accession>
<feature type="region of interest" description="Disordered" evidence="1">
    <location>
        <begin position="172"/>
        <end position="217"/>
    </location>
</feature>